<evidence type="ECO:0000313" key="9">
    <source>
        <dbReference type="Proteomes" id="UP000326509"/>
    </source>
</evidence>
<evidence type="ECO:0000256" key="5">
    <source>
        <dbReference type="ARBA" id="ARBA00023237"/>
    </source>
</evidence>
<dbReference type="Gene3D" id="2.40.160.50">
    <property type="entry name" value="membrane protein fhac: a member of the omp85/tpsb transporter family"/>
    <property type="match status" value="1"/>
</dbReference>
<feature type="chain" id="PRO_5023917539" evidence="6">
    <location>
        <begin position="26"/>
        <end position="863"/>
    </location>
</feature>
<evidence type="ECO:0000256" key="3">
    <source>
        <dbReference type="ARBA" id="ARBA00022729"/>
    </source>
</evidence>
<dbReference type="InterPro" id="IPR039910">
    <property type="entry name" value="D15-like"/>
</dbReference>
<dbReference type="EMBL" id="BKCG01000004">
    <property type="protein sequence ID" value="GER59863.1"/>
    <property type="molecule type" value="Genomic_DNA"/>
</dbReference>
<name>A0A5J4J1Z6_9FLAO</name>
<dbReference type="InterPro" id="IPR000184">
    <property type="entry name" value="Bac_surfAg_D15"/>
</dbReference>
<organism evidence="8 9">
    <name type="scientific">Patiriisocius marinus</name>
    <dbReference type="NCBI Taxonomy" id="1397112"/>
    <lineage>
        <taxon>Bacteria</taxon>
        <taxon>Pseudomonadati</taxon>
        <taxon>Bacteroidota</taxon>
        <taxon>Flavobacteriia</taxon>
        <taxon>Flavobacteriales</taxon>
        <taxon>Flavobacteriaceae</taxon>
        <taxon>Patiriisocius</taxon>
    </lineage>
</organism>
<dbReference type="GO" id="GO:0019867">
    <property type="term" value="C:outer membrane"/>
    <property type="evidence" value="ECO:0007669"/>
    <property type="project" value="InterPro"/>
</dbReference>
<dbReference type="PROSITE" id="PS51257">
    <property type="entry name" value="PROKAR_LIPOPROTEIN"/>
    <property type="match status" value="1"/>
</dbReference>
<dbReference type="PANTHER" id="PTHR12815">
    <property type="entry name" value="SORTING AND ASSEMBLY MACHINERY SAMM50 PROTEIN FAMILY MEMBER"/>
    <property type="match status" value="1"/>
</dbReference>
<accession>A0A5J4J1Z6</accession>
<evidence type="ECO:0000256" key="6">
    <source>
        <dbReference type="SAM" id="SignalP"/>
    </source>
</evidence>
<evidence type="ECO:0000256" key="2">
    <source>
        <dbReference type="ARBA" id="ARBA00022692"/>
    </source>
</evidence>
<keyword evidence="5" id="KW-0998">Cell outer membrane</keyword>
<sequence>MQTSFTKISLILGTALLIASCNAVKNVPDDKFLLTENTIIVDGEEETDAGVLSQIVQRPNTKVPLFGIPMGLYIYNLADQKADSTYYKWLHKKPKREERLINFISKKQVDELGNSYVGFNEWLKKSGDAPVIIDEAKTNKSLQRIKSWYSKKGWFNTEGSSKVTANENKEKRASVEYRITKHQPYFVDSIQKSISSPVVDSIFKATKNQSFLKEGKQYAATDFENERNRINIQLRNSGLYYFDRDYISFEADTVKTNHKANITYIIPDRKIEVGDTVETKPFQVHKVNEVKIITDYTFANQGRKFQDSVKFKGYTIYSYGKMRYRPRAITDAVAISPNRIFKDVDRNLTYNQVSDLRIFKYPNISYQEDPRDTIGNGLISTIFLTPRKKATLDVSFDTYTSTIQQVGVGFSGSLLLRNIFRGAEILQISGSGSVGSSKDAGDNESFFNTTEVGIDAKLSFPRFLFPINTTRYIPKYMSPRTNISTGFSAQNNIGLDRQNLSFIFNYEWKPKKIRTNSFDLFNVQYVRNLNTNNFFNVYQNSFDQVNDIAQDLETADTGSINPDYYFINDDGDLELEIPTGIDSFLNDFDTDGTSFNTNSDQADILSSVIERQLRLTEDNLIFASNFVWTRDTRENIFDKSFSRFRWKIESAGNLLSNIASIASLEQNDDDEYRTFGVVFSQYGKFESEYIKHWQIFGGDNVFAIRAFGGIAIPYGNSESIPFTRSYFAGGANDNRGWRPYDLGPGSSGSVFDFNEANFKLAFNAEYRFTILGAFKGALFVDAGNIWNALDNVTDEASRFSGLSDLNELAVASGLGLRYDFGFFVFRLDTGFKTHNPALTEGSRWFKEYNFSNAVYNIGINYPF</sequence>
<dbReference type="PANTHER" id="PTHR12815:SF47">
    <property type="entry name" value="TRANSLOCATION AND ASSEMBLY MODULE SUBUNIT TAMA"/>
    <property type="match status" value="1"/>
</dbReference>
<protein>
    <submittedName>
        <fullName evidence="8">Membrane protein</fullName>
    </submittedName>
</protein>
<feature type="domain" description="Bacterial surface antigen (D15)" evidence="7">
    <location>
        <begin position="601"/>
        <end position="837"/>
    </location>
</feature>
<dbReference type="Pfam" id="PF01103">
    <property type="entry name" value="Omp85"/>
    <property type="match status" value="1"/>
</dbReference>
<dbReference type="OrthoDB" id="9814535at2"/>
<keyword evidence="2" id="KW-0812">Transmembrane</keyword>
<dbReference type="Proteomes" id="UP000326509">
    <property type="component" value="Unassembled WGS sequence"/>
</dbReference>
<evidence type="ECO:0000256" key="1">
    <source>
        <dbReference type="ARBA" id="ARBA00004370"/>
    </source>
</evidence>
<dbReference type="AlphaFoldDB" id="A0A5J4J1Z6"/>
<keyword evidence="4" id="KW-0472">Membrane</keyword>
<proteinExistence type="predicted"/>
<comment type="caution">
    <text evidence="8">The sequence shown here is derived from an EMBL/GenBank/DDBJ whole genome shotgun (WGS) entry which is preliminary data.</text>
</comment>
<evidence type="ECO:0000313" key="8">
    <source>
        <dbReference type="EMBL" id="GER59863.1"/>
    </source>
</evidence>
<evidence type="ECO:0000256" key="4">
    <source>
        <dbReference type="ARBA" id="ARBA00023136"/>
    </source>
</evidence>
<comment type="subcellular location">
    <subcellularLocation>
        <location evidence="1">Membrane</location>
    </subcellularLocation>
</comment>
<evidence type="ECO:0000259" key="7">
    <source>
        <dbReference type="Pfam" id="PF01103"/>
    </source>
</evidence>
<feature type="signal peptide" evidence="6">
    <location>
        <begin position="1"/>
        <end position="25"/>
    </location>
</feature>
<gene>
    <name evidence="8" type="ORF">ULMA_19710</name>
</gene>
<keyword evidence="9" id="KW-1185">Reference proteome</keyword>
<keyword evidence="3 6" id="KW-0732">Signal</keyword>
<dbReference type="RefSeq" id="WP_151674312.1">
    <property type="nucleotide sequence ID" value="NZ_BKCG01000004.1"/>
</dbReference>
<reference evidence="8 9" key="1">
    <citation type="submission" date="2019-08" db="EMBL/GenBank/DDBJ databases">
        <title>Draft genome sequence of Ulvibacter marinus type strain NBRC 109484.</title>
        <authorList>
            <person name="Kawano K."/>
            <person name="Ushijima N."/>
            <person name="Kihara M."/>
            <person name="Itoh H."/>
        </authorList>
    </citation>
    <scope>NUCLEOTIDE SEQUENCE [LARGE SCALE GENOMIC DNA]</scope>
    <source>
        <strain evidence="8 9">NBRC 109484</strain>
    </source>
</reference>